<dbReference type="PANTHER" id="PTHR43441:SF11">
    <property type="entry name" value="RIBOSOMAL-PROTEIN-SERINE ACETYLTRANSFERASE"/>
    <property type="match status" value="1"/>
</dbReference>
<dbReference type="InterPro" id="IPR051908">
    <property type="entry name" value="Ribosomal_N-acetyltransferase"/>
</dbReference>
<gene>
    <name evidence="2" type="ORF">ATSB10_22110</name>
</gene>
<dbReference type="KEGG" id="dtx:ATSB10_22110"/>
<dbReference type="SUPFAM" id="SSF55729">
    <property type="entry name" value="Acyl-CoA N-acyltransferases (Nat)"/>
    <property type="match status" value="1"/>
</dbReference>
<evidence type="ECO:0000313" key="2">
    <source>
        <dbReference type="EMBL" id="AND69665.1"/>
    </source>
</evidence>
<dbReference type="STRING" id="445710.ATSB10_22110"/>
<accession>A0A161JXE9</accession>
<dbReference type="Gene3D" id="3.40.630.30">
    <property type="match status" value="1"/>
</dbReference>
<keyword evidence="3" id="KW-1185">Reference proteome</keyword>
<dbReference type="PATRIC" id="fig|445710.3.peg.2208"/>
<dbReference type="AlphaFoldDB" id="A0A161JXE9"/>
<feature type="domain" description="N-acetyltransferase" evidence="1">
    <location>
        <begin position="14"/>
        <end position="180"/>
    </location>
</feature>
<evidence type="ECO:0000313" key="3">
    <source>
        <dbReference type="Proteomes" id="UP000077255"/>
    </source>
</evidence>
<dbReference type="GO" id="GO:1990189">
    <property type="term" value="F:protein N-terminal-serine acetyltransferase activity"/>
    <property type="evidence" value="ECO:0007669"/>
    <property type="project" value="TreeGrafter"/>
</dbReference>
<dbReference type="Pfam" id="PF13302">
    <property type="entry name" value="Acetyltransf_3"/>
    <property type="match status" value="1"/>
</dbReference>
<dbReference type="InterPro" id="IPR000182">
    <property type="entry name" value="GNAT_dom"/>
</dbReference>
<sequence>MSPFPPFIQRHGRIALRPLSDADVDALLAIFGDPEVVRYWSGSPWSGPEDAHRMLAADRAAFDAGGAIRLGVSLRDENRVIGTVSLFNRSESNRRAEIGYALARSAWGRGLMHEALAQWLDWAFGPLGLHRLEADVDPENVASRRSLERLGFRQEGLLRERWIVGGEVADTAFYGLLAREWQARTQR</sequence>
<organism evidence="2 3">
    <name type="scientific">Dyella thiooxydans</name>
    <dbReference type="NCBI Taxonomy" id="445710"/>
    <lineage>
        <taxon>Bacteria</taxon>
        <taxon>Pseudomonadati</taxon>
        <taxon>Pseudomonadota</taxon>
        <taxon>Gammaproteobacteria</taxon>
        <taxon>Lysobacterales</taxon>
        <taxon>Rhodanobacteraceae</taxon>
        <taxon>Dyella</taxon>
    </lineage>
</organism>
<name>A0A161JXE9_9GAMM</name>
<dbReference type="EMBL" id="CP014841">
    <property type="protein sequence ID" value="AND69665.1"/>
    <property type="molecule type" value="Genomic_DNA"/>
</dbReference>
<dbReference type="PROSITE" id="PS51186">
    <property type="entry name" value="GNAT"/>
    <property type="match status" value="1"/>
</dbReference>
<evidence type="ECO:0000259" key="1">
    <source>
        <dbReference type="PROSITE" id="PS51186"/>
    </source>
</evidence>
<protein>
    <recommendedName>
        <fullName evidence="1">N-acetyltransferase domain-containing protein</fullName>
    </recommendedName>
</protein>
<dbReference type="GO" id="GO:0008999">
    <property type="term" value="F:protein-N-terminal-alanine acetyltransferase activity"/>
    <property type="evidence" value="ECO:0007669"/>
    <property type="project" value="TreeGrafter"/>
</dbReference>
<dbReference type="GO" id="GO:0005737">
    <property type="term" value="C:cytoplasm"/>
    <property type="evidence" value="ECO:0007669"/>
    <property type="project" value="TreeGrafter"/>
</dbReference>
<dbReference type="InterPro" id="IPR016181">
    <property type="entry name" value="Acyl_CoA_acyltransferase"/>
</dbReference>
<dbReference type="Proteomes" id="UP000077255">
    <property type="component" value="Chromosome"/>
</dbReference>
<reference evidence="2 3" key="1">
    <citation type="submission" date="2016-02" db="EMBL/GenBank/DDBJ databases">
        <title>Complete genome sequencing and analysis of ATSB10, Dyella thiooxydans isolated from rhizosphere soil of sunflower (Helianthus annuus L.).</title>
        <authorList>
            <person name="Lee Y."/>
            <person name="Hwangbo K."/>
            <person name="Chung H."/>
            <person name="Yoo J."/>
            <person name="Kim K.Y."/>
            <person name="Sa T.M."/>
            <person name="Um Y."/>
            <person name="Madhaiyan M."/>
        </authorList>
    </citation>
    <scope>NUCLEOTIDE SEQUENCE [LARGE SCALE GENOMIC DNA]</scope>
    <source>
        <strain evidence="2 3">ATSB10</strain>
    </source>
</reference>
<proteinExistence type="predicted"/>
<dbReference type="RefSeq" id="WP_063672720.1">
    <property type="nucleotide sequence ID" value="NZ_CP014841.1"/>
</dbReference>
<dbReference type="PANTHER" id="PTHR43441">
    <property type="entry name" value="RIBOSOMAL-PROTEIN-SERINE ACETYLTRANSFERASE"/>
    <property type="match status" value="1"/>
</dbReference>